<keyword evidence="4" id="KW-1185">Reference proteome</keyword>
<proteinExistence type="predicted"/>
<dbReference type="EMBL" id="KB870811">
    <property type="protein sequence ID" value="EOA19036.1"/>
    <property type="molecule type" value="Genomic_DNA"/>
</dbReference>
<evidence type="ECO:0000313" key="4">
    <source>
        <dbReference type="Proteomes" id="UP000029121"/>
    </source>
</evidence>
<dbReference type="STRING" id="81985.R0FBD0"/>
<protein>
    <submittedName>
        <fullName evidence="3">Uncharacterized protein</fullName>
    </submittedName>
</protein>
<feature type="region of interest" description="Disordered" evidence="1">
    <location>
        <begin position="55"/>
        <end position="111"/>
    </location>
</feature>
<feature type="transmembrane region" description="Helical" evidence="2">
    <location>
        <begin position="120"/>
        <end position="140"/>
    </location>
</feature>
<dbReference type="AlphaFoldDB" id="R0FBD0"/>
<dbReference type="Proteomes" id="UP000029121">
    <property type="component" value="Unassembled WGS sequence"/>
</dbReference>
<gene>
    <name evidence="3" type="ORF">CARUB_v10007693mg</name>
</gene>
<keyword evidence="2" id="KW-0472">Membrane</keyword>
<feature type="compositionally biased region" description="Basic and acidic residues" evidence="1">
    <location>
        <begin position="1"/>
        <end position="24"/>
    </location>
</feature>
<accession>R0FBD0</accession>
<dbReference type="KEGG" id="crb:17880446"/>
<feature type="compositionally biased region" description="Polar residues" evidence="1">
    <location>
        <begin position="55"/>
        <end position="70"/>
    </location>
</feature>
<keyword evidence="2" id="KW-1133">Transmembrane helix</keyword>
<keyword evidence="2" id="KW-0812">Transmembrane</keyword>
<feature type="compositionally biased region" description="Low complexity" evidence="1">
    <location>
        <begin position="89"/>
        <end position="109"/>
    </location>
</feature>
<evidence type="ECO:0000313" key="3">
    <source>
        <dbReference type="EMBL" id="EOA19036.1"/>
    </source>
</evidence>
<feature type="region of interest" description="Disordered" evidence="1">
    <location>
        <begin position="1"/>
        <end position="35"/>
    </location>
</feature>
<evidence type="ECO:0000256" key="1">
    <source>
        <dbReference type="SAM" id="MobiDB-lite"/>
    </source>
</evidence>
<dbReference type="eggNOG" id="ENOG502R1MP">
    <property type="taxonomic scope" value="Eukaryota"/>
</dbReference>
<organism evidence="3 4">
    <name type="scientific">Capsella rubella</name>
    <dbReference type="NCBI Taxonomy" id="81985"/>
    <lineage>
        <taxon>Eukaryota</taxon>
        <taxon>Viridiplantae</taxon>
        <taxon>Streptophyta</taxon>
        <taxon>Embryophyta</taxon>
        <taxon>Tracheophyta</taxon>
        <taxon>Spermatophyta</taxon>
        <taxon>Magnoliopsida</taxon>
        <taxon>eudicotyledons</taxon>
        <taxon>Gunneridae</taxon>
        <taxon>Pentapetalae</taxon>
        <taxon>rosids</taxon>
        <taxon>malvids</taxon>
        <taxon>Brassicales</taxon>
        <taxon>Brassicaceae</taxon>
        <taxon>Camelineae</taxon>
        <taxon>Capsella</taxon>
    </lineage>
</organism>
<dbReference type="OrthoDB" id="1077654at2759"/>
<name>R0FBD0_9BRAS</name>
<feature type="compositionally biased region" description="Basic and acidic residues" evidence="1">
    <location>
        <begin position="78"/>
        <end position="88"/>
    </location>
</feature>
<evidence type="ECO:0000256" key="2">
    <source>
        <dbReference type="SAM" id="Phobius"/>
    </source>
</evidence>
<sequence>MEEREENQHERLEQQLKELEKEWTAMKTGKSSSAVSRITVEEALEIVENSPRNLMLSLQNEPEAESTQVRSPLRRKLFHDSDNDDQTKKGASSSHSSCWSSNVTSSSDNTKSKKKTIGRIVYVTIVLLLLWFLVVLVNGFDHFCTNTHSNNTLVPT</sequence>
<reference evidence="4" key="1">
    <citation type="journal article" date="2013" name="Nat. Genet.">
        <title>The Capsella rubella genome and the genomic consequences of rapid mating system evolution.</title>
        <authorList>
            <person name="Slotte T."/>
            <person name="Hazzouri K.M."/>
            <person name="Agren J.A."/>
            <person name="Koenig D."/>
            <person name="Maumus F."/>
            <person name="Guo Y.L."/>
            <person name="Steige K."/>
            <person name="Platts A.E."/>
            <person name="Escobar J.S."/>
            <person name="Newman L.K."/>
            <person name="Wang W."/>
            <person name="Mandakova T."/>
            <person name="Vello E."/>
            <person name="Smith L.M."/>
            <person name="Henz S.R."/>
            <person name="Steffen J."/>
            <person name="Takuno S."/>
            <person name="Brandvain Y."/>
            <person name="Coop G."/>
            <person name="Andolfatto P."/>
            <person name="Hu T.T."/>
            <person name="Blanchette M."/>
            <person name="Clark R.M."/>
            <person name="Quesneville H."/>
            <person name="Nordborg M."/>
            <person name="Gaut B.S."/>
            <person name="Lysak M.A."/>
            <person name="Jenkins J."/>
            <person name="Grimwood J."/>
            <person name="Chapman J."/>
            <person name="Prochnik S."/>
            <person name="Shu S."/>
            <person name="Rokhsar D."/>
            <person name="Schmutz J."/>
            <person name="Weigel D."/>
            <person name="Wright S.I."/>
        </authorList>
    </citation>
    <scope>NUCLEOTIDE SEQUENCE [LARGE SCALE GENOMIC DNA]</scope>
    <source>
        <strain evidence="4">cv. Monte Gargano</strain>
    </source>
</reference>